<proteinExistence type="predicted"/>
<keyword evidence="5" id="KW-1185">Reference proteome</keyword>
<dbReference type="InterPro" id="IPR019692">
    <property type="entry name" value="CFP-6_PH"/>
</dbReference>
<accession>A0A6L9XZQ0</accession>
<evidence type="ECO:0000313" key="5">
    <source>
        <dbReference type="Proteomes" id="UP000474967"/>
    </source>
</evidence>
<evidence type="ECO:0000256" key="2">
    <source>
        <dbReference type="SAM" id="Phobius"/>
    </source>
</evidence>
<keyword evidence="2" id="KW-0812">Transmembrane</keyword>
<name>A0A6L9XZQ0_9MICO</name>
<comment type="caution">
    <text evidence="4">The sequence shown here is derived from an EMBL/GenBank/DDBJ whole genome shotgun (WGS) entry which is preliminary data.</text>
</comment>
<feature type="transmembrane region" description="Helical" evidence="2">
    <location>
        <begin position="44"/>
        <end position="62"/>
    </location>
</feature>
<organism evidence="4 5">
    <name type="scientific">Leifsonia tongyongensis</name>
    <dbReference type="NCBI Taxonomy" id="1268043"/>
    <lineage>
        <taxon>Bacteria</taxon>
        <taxon>Bacillati</taxon>
        <taxon>Actinomycetota</taxon>
        <taxon>Actinomycetes</taxon>
        <taxon>Micrococcales</taxon>
        <taxon>Microbacteriaceae</taxon>
        <taxon>Leifsonia</taxon>
    </lineage>
</organism>
<reference evidence="4 5" key="1">
    <citation type="journal article" date="2014" name="J. Microbiol.">
        <title>Diaminobutyricibacter tongyongensis gen. nov., sp. nov. and Homoserinibacter gongjuensis gen. nov., sp. nov. belong to the family Microbacteriaceae.</title>
        <authorList>
            <person name="Kim S.J."/>
            <person name="Ahn J.H."/>
            <person name="Weon H.Y."/>
            <person name="Hamada M."/>
            <person name="Suzuki K."/>
            <person name="Kwon S.W."/>
        </authorList>
    </citation>
    <scope>NUCLEOTIDE SEQUENCE [LARGE SCALE GENOMIC DNA]</scope>
    <source>
        <strain evidence="4 5">NBRC 108724</strain>
    </source>
</reference>
<keyword evidence="2" id="KW-0472">Membrane</keyword>
<dbReference type="AlphaFoldDB" id="A0A6L9XZQ0"/>
<feature type="domain" description="Low molecular weight protein antigen 6 PH" evidence="3">
    <location>
        <begin position="64"/>
        <end position="123"/>
    </location>
</feature>
<evidence type="ECO:0000313" key="4">
    <source>
        <dbReference type="EMBL" id="NEN06870.1"/>
    </source>
</evidence>
<dbReference type="Proteomes" id="UP000474967">
    <property type="component" value="Unassembled WGS sequence"/>
</dbReference>
<dbReference type="Pfam" id="PF10756">
    <property type="entry name" value="bPH_6"/>
    <property type="match status" value="1"/>
</dbReference>
<evidence type="ECO:0000259" key="3">
    <source>
        <dbReference type="Pfam" id="PF10756"/>
    </source>
</evidence>
<feature type="transmembrane region" description="Helical" evidence="2">
    <location>
        <begin position="188"/>
        <end position="207"/>
    </location>
</feature>
<dbReference type="RefSeq" id="WP_163290238.1">
    <property type="nucleotide sequence ID" value="NZ_JAAGWY010000002.1"/>
</dbReference>
<sequence length="208" mass="22496">MSTEAPSGRDVYTSRFNRILAVIIWALALFMTGSLLFVAPGLRLLYLFPAAFVALFAWEALWSPRVEVDDSGVRLRNVLRTVFVPWAALIHVDTKYSLTLYTPGHRYAAWAAPAPGRASSYRATKSRSGNSGSRAPLDGDAARPGDLLGTESGEAAYLVRSRWDRLRERGAFETGVADTTKVTVTTHWATAVALIVLAAGSVVAILVG</sequence>
<feature type="transmembrane region" description="Helical" evidence="2">
    <location>
        <begin position="19"/>
        <end position="38"/>
    </location>
</feature>
<feature type="region of interest" description="Disordered" evidence="1">
    <location>
        <begin position="120"/>
        <end position="148"/>
    </location>
</feature>
<feature type="compositionally biased region" description="Polar residues" evidence="1">
    <location>
        <begin position="121"/>
        <end position="133"/>
    </location>
</feature>
<evidence type="ECO:0000256" key="1">
    <source>
        <dbReference type="SAM" id="MobiDB-lite"/>
    </source>
</evidence>
<keyword evidence="2" id="KW-1133">Transmembrane helix</keyword>
<protein>
    <submittedName>
        <fullName evidence="4">PH domain-containing protein</fullName>
    </submittedName>
</protein>
<dbReference type="EMBL" id="JAAGWY010000002">
    <property type="protein sequence ID" value="NEN06870.1"/>
    <property type="molecule type" value="Genomic_DNA"/>
</dbReference>
<gene>
    <name evidence="4" type="ORF">G3T36_13460</name>
</gene>